<name>A0A2X0K4T6_9ACTN</name>
<comment type="caution">
    <text evidence="2">The sequence shown here is derived from an EMBL/GenBank/DDBJ whole genome shotgun (WGS) entry which is preliminary data.</text>
</comment>
<reference evidence="2 3" key="1">
    <citation type="submission" date="2018-06" db="EMBL/GenBank/DDBJ databases">
        <title>Streptacidiphilus pinicola sp. nov., isolated from pine grove soil.</title>
        <authorList>
            <person name="Roh S.G."/>
            <person name="Park S."/>
            <person name="Kim M.-K."/>
            <person name="Yun B.-R."/>
            <person name="Park J."/>
            <person name="Kim M.J."/>
            <person name="Kim Y.S."/>
            <person name="Kim S.B."/>
        </authorList>
    </citation>
    <scope>NUCLEOTIDE SEQUENCE [LARGE SCALE GENOMIC DNA]</scope>
    <source>
        <strain evidence="2 3">MMS16-CNU450</strain>
    </source>
</reference>
<dbReference type="Pfam" id="PF08241">
    <property type="entry name" value="Methyltransf_11"/>
    <property type="match status" value="1"/>
</dbReference>
<dbReference type="GO" id="GO:0017000">
    <property type="term" value="P:antibiotic biosynthetic process"/>
    <property type="evidence" value="ECO:0007669"/>
    <property type="project" value="UniProtKB-ARBA"/>
</dbReference>
<dbReference type="RefSeq" id="WP_111501940.1">
    <property type="nucleotide sequence ID" value="NZ_QKYN01000067.1"/>
</dbReference>
<dbReference type="PANTHER" id="PTHR43861">
    <property type="entry name" value="TRANS-ACONITATE 2-METHYLTRANSFERASE-RELATED"/>
    <property type="match status" value="1"/>
</dbReference>
<feature type="domain" description="Methyltransferase type 11" evidence="1">
    <location>
        <begin position="44"/>
        <end position="140"/>
    </location>
</feature>
<dbReference type="Gene3D" id="3.40.50.150">
    <property type="entry name" value="Vaccinia Virus protein VP39"/>
    <property type="match status" value="1"/>
</dbReference>
<dbReference type="EMBL" id="QKYN01000067">
    <property type="protein sequence ID" value="RAG84275.1"/>
    <property type="molecule type" value="Genomic_DNA"/>
</dbReference>
<dbReference type="Proteomes" id="UP000248889">
    <property type="component" value="Unassembled WGS sequence"/>
</dbReference>
<dbReference type="GO" id="GO:0008757">
    <property type="term" value="F:S-adenosylmethionine-dependent methyltransferase activity"/>
    <property type="evidence" value="ECO:0007669"/>
    <property type="project" value="InterPro"/>
</dbReference>
<sequence>MTDSWDTIADWYAELLRAGSALNDFNRDVLLDHLPDALSDHHVLDLGCGEGLIARAVAARGASVVGIDPSLRLIEHARSAGTAGPGTVTYTVDDGCVLGTVADDSVHWVTAGLSLNHVPDLDAALAAVRRVLKARGSLAFSIPHPCFEAPDATWTPVTEGAVRRVIGHYLAEGFWRSDNPQAVRRAGNQHRTLSTYLTALLRHGFLLEAVTEPAPSVQVAAQQPHRSGLPPFLVIRARRA</sequence>
<dbReference type="SUPFAM" id="SSF53335">
    <property type="entry name" value="S-adenosyl-L-methionine-dependent methyltransferases"/>
    <property type="match status" value="1"/>
</dbReference>
<keyword evidence="3" id="KW-1185">Reference proteome</keyword>
<dbReference type="InterPro" id="IPR013216">
    <property type="entry name" value="Methyltransf_11"/>
</dbReference>
<evidence type="ECO:0000259" key="1">
    <source>
        <dbReference type="Pfam" id="PF08241"/>
    </source>
</evidence>
<dbReference type="AlphaFoldDB" id="A0A2X0K4T6"/>
<dbReference type="InterPro" id="IPR029063">
    <property type="entry name" value="SAM-dependent_MTases_sf"/>
</dbReference>
<evidence type="ECO:0000313" key="3">
    <source>
        <dbReference type="Proteomes" id="UP000248889"/>
    </source>
</evidence>
<dbReference type="OrthoDB" id="189743at2"/>
<organism evidence="2 3">
    <name type="scientific">Streptacidiphilus pinicola</name>
    <dbReference type="NCBI Taxonomy" id="2219663"/>
    <lineage>
        <taxon>Bacteria</taxon>
        <taxon>Bacillati</taxon>
        <taxon>Actinomycetota</taxon>
        <taxon>Actinomycetes</taxon>
        <taxon>Kitasatosporales</taxon>
        <taxon>Streptomycetaceae</taxon>
        <taxon>Streptacidiphilus</taxon>
    </lineage>
</organism>
<gene>
    <name evidence="2" type="ORF">DN069_17425</name>
</gene>
<proteinExistence type="predicted"/>
<evidence type="ECO:0000313" key="2">
    <source>
        <dbReference type="EMBL" id="RAG84275.1"/>
    </source>
</evidence>
<dbReference type="CDD" id="cd02440">
    <property type="entry name" value="AdoMet_MTases"/>
    <property type="match status" value="1"/>
</dbReference>
<accession>A0A2X0K4T6</accession>
<protein>
    <recommendedName>
        <fullName evidence="1">Methyltransferase type 11 domain-containing protein</fullName>
    </recommendedName>
</protein>